<feature type="active site" description="Proton acceptor" evidence="2">
    <location>
        <position position="188"/>
    </location>
</feature>
<feature type="modified residue" description="N6-(pyridoxal phosphate)lysine" evidence="3">
    <location>
        <position position="188"/>
    </location>
</feature>
<reference evidence="5 6" key="1">
    <citation type="journal article" date="2014" name="Int. J. Syst. Evol. Microbiol.">
        <title>Sneathiella chungangensis sp. nov., isolated from a marine sand, and emended description of the genus Sneathiella.</title>
        <authorList>
            <person name="Siamphan C."/>
            <person name="Kim H."/>
            <person name="Lee J.S."/>
            <person name="Kim W."/>
        </authorList>
    </citation>
    <scope>NUCLEOTIDE SEQUENCE [LARGE SCALE GENOMIC DNA]</scope>
    <source>
        <strain evidence="5 6">KCTC 32476</strain>
    </source>
</reference>
<dbReference type="GO" id="GO:0000271">
    <property type="term" value="P:polysaccharide biosynthetic process"/>
    <property type="evidence" value="ECO:0007669"/>
    <property type="project" value="TreeGrafter"/>
</dbReference>
<evidence type="ECO:0000256" key="3">
    <source>
        <dbReference type="PIRSR" id="PIRSR000390-2"/>
    </source>
</evidence>
<dbReference type="Gene3D" id="3.40.640.10">
    <property type="entry name" value="Type I PLP-dependent aspartate aminotransferase-like (Major domain)"/>
    <property type="match status" value="1"/>
</dbReference>
<dbReference type="InterPro" id="IPR015424">
    <property type="entry name" value="PyrdxlP-dep_Trfase"/>
</dbReference>
<dbReference type="EC" id="2.6.1.59" evidence="5"/>
<keyword evidence="6" id="KW-1185">Reference proteome</keyword>
<sequence>MPDNIFLNKVFITGREATYVAQAIADSQKGGMLSGDGSFTHRVSEFLEKTFDTHQVLLTHSCTAALEMAAILADIQPGDEVIMPSYTFVSSANAFVLRGGVPVFVDVKADTMNIDENLIEAAITEKTKAIVPIHYAGAACEMDRIMQIAEKYDLMVIEDAAQAIFGNYKGRPLGTIGHLGCFSFHETKNIICGEGGALLVNRPNLEARAEIVREKGTDRTAFLSGRSDKYTWRDIGSSYLPSDMLAAFLLAQLEHGEEITRRRQKAWEIYDECLRSSGLLELPQYPHDSRPNGHMYFGLLRNAKDRPAFIEEMRNEGIQVLSHYVPLHSSPAGQKFCRVSGSLENTISGASRLVRFPMYCGIEDKAEMIAGLAMDKLRKLNSVIEA</sequence>
<dbReference type="PANTHER" id="PTHR30244">
    <property type="entry name" value="TRANSAMINASE"/>
    <property type="match status" value="1"/>
</dbReference>
<keyword evidence="3 4" id="KW-0663">Pyridoxal phosphate</keyword>
<dbReference type="InterPro" id="IPR015421">
    <property type="entry name" value="PyrdxlP-dep_Trfase_major"/>
</dbReference>
<gene>
    <name evidence="5" type="primary">rffA</name>
    <name evidence="5" type="synonym">fcnA</name>
    <name evidence="5" type="synonym">wecE</name>
    <name evidence="5" type="ORF">GQF03_05310</name>
</gene>
<evidence type="ECO:0000256" key="1">
    <source>
        <dbReference type="ARBA" id="ARBA00037999"/>
    </source>
</evidence>
<evidence type="ECO:0000256" key="2">
    <source>
        <dbReference type="PIRSR" id="PIRSR000390-1"/>
    </source>
</evidence>
<dbReference type="AlphaFoldDB" id="A0A845MDJ2"/>
<dbReference type="InterPro" id="IPR012749">
    <property type="entry name" value="WecE-like"/>
</dbReference>
<dbReference type="NCBIfam" id="NF008687">
    <property type="entry name" value="PRK11706.1"/>
    <property type="match status" value="1"/>
</dbReference>
<proteinExistence type="inferred from homology"/>
<dbReference type="PIRSF" id="PIRSF000390">
    <property type="entry name" value="PLP_StrS"/>
    <property type="match status" value="1"/>
</dbReference>
<dbReference type="OrthoDB" id="9768668at2"/>
<dbReference type="GO" id="GO:0019180">
    <property type="term" value="F:dTDP-4-amino-4,6-dideoxygalactose transaminase activity"/>
    <property type="evidence" value="ECO:0007669"/>
    <property type="project" value="UniProtKB-EC"/>
</dbReference>
<accession>A0A845MDJ2</accession>
<dbReference type="SUPFAM" id="SSF53383">
    <property type="entry name" value="PLP-dependent transferases"/>
    <property type="match status" value="1"/>
</dbReference>
<evidence type="ECO:0000256" key="4">
    <source>
        <dbReference type="RuleBase" id="RU004508"/>
    </source>
</evidence>
<dbReference type="GO" id="GO:0030170">
    <property type="term" value="F:pyridoxal phosphate binding"/>
    <property type="evidence" value="ECO:0007669"/>
    <property type="project" value="TreeGrafter"/>
</dbReference>
<evidence type="ECO:0000313" key="6">
    <source>
        <dbReference type="Proteomes" id="UP000445696"/>
    </source>
</evidence>
<protein>
    <submittedName>
        <fullName evidence="5">dTDP-4-amino-4,6-dideoxygalactose transaminase</fullName>
        <ecNumber evidence="5">2.6.1.59</ecNumber>
    </submittedName>
</protein>
<dbReference type="FunFam" id="3.40.640.10:FF:000037">
    <property type="entry name" value="dTDP-4-amino-4,6-dideoxygalactose transaminase"/>
    <property type="match status" value="1"/>
</dbReference>
<keyword evidence="5" id="KW-0032">Aminotransferase</keyword>
<dbReference type="Pfam" id="PF01041">
    <property type="entry name" value="DegT_DnrJ_EryC1"/>
    <property type="match status" value="1"/>
</dbReference>
<comment type="caution">
    <text evidence="5">The sequence shown here is derived from an EMBL/GenBank/DDBJ whole genome shotgun (WGS) entry which is preliminary data.</text>
</comment>
<dbReference type="CDD" id="cd00616">
    <property type="entry name" value="AHBA_syn"/>
    <property type="match status" value="1"/>
</dbReference>
<evidence type="ECO:0000313" key="5">
    <source>
        <dbReference type="EMBL" id="MZR21741.1"/>
    </source>
</evidence>
<dbReference type="PANTHER" id="PTHR30244:SF34">
    <property type="entry name" value="DTDP-4-AMINO-4,6-DIDEOXYGALACTOSE TRANSAMINASE"/>
    <property type="match status" value="1"/>
</dbReference>
<dbReference type="EMBL" id="WTVA01000002">
    <property type="protein sequence ID" value="MZR21741.1"/>
    <property type="molecule type" value="Genomic_DNA"/>
</dbReference>
<dbReference type="RefSeq" id="WP_161338182.1">
    <property type="nucleotide sequence ID" value="NZ_JBHSDG010000001.1"/>
</dbReference>
<organism evidence="5 6">
    <name type="scientific">Sneathiella chungangensis</name>
    <dbReference type="NCBI Taxonomy" id="1418234"/>
    <lineage>
        <taxon>Bacteria</taxon>
        <taxon>Pseudomonadati</taxon>
        <taxon>Pseudomonadota</taxon>
        <taxon>Alphaproteobacteria</taxon>
        <taxon>Sneathiellales</taxon>
        <taxon>Sneathiellaceae</taxon>
        <taxon>Sneathiella</taxon>
    </lineage>
</organism>
<dbReference type="Proteomes" id="UP000445696">
    <property type="component" value="Unassembled WGS sequence"/>
</dbReference>
<name>A0A845MDJ2_9PROT</name>
<comment type="similarity">
    <text evidence="1 4">Belongs to the DegT/DnrJ/EryC1 family.</text>
</comment>
<keyword evidence="5" id="KW-0808">Transferase</keyword>
<dbReference type="NCBIfam" id="TIGR02379">
    <property type="entry name" value="ECA_wecE"/>
    <property type="match status" value="1"/>
</dbReference>
<dbReference type="InterPro" id="IPR000653">
    <property type="entry name" value="DegT/StrS_aminotransferase"/>
</dbReference>